<evidence type="ECO:0000259" key="13">
    <source>
        <dbReference type="PROSITE" id="PS51098"/>
    </source>
</evidence>
<dbReference type="Pfam" id="PF00367">
    <property type="entry name" value="PTS_EIIB"/>
    <property type="match status" value="1"/>
</dbReference>
<dbReference type="PANTHER" id="PTHR30175">
    <property type="entry name" value="PHOSPHOTRANSFERASE SYSTEM TRANSPORT PROTEIN"/>
    <property type="match status" value="1"/>
</dbReference>
<evidence type="ECO:0000256" key="12">
    <source>
        <dbReference type="SAM" id="Phobius"/>
    </source>
</evidence>
<dbReference type="InterPro" id="IPR036878">
    <property type="entry name" value="Glu_permease_IIB"/>
</dbReference>
<evidence type="ECO:0000256" key="1">
    <source>
        <dbReference type="ARBA" id="ARBA00004651"/>
    </source>
</evidence>
<comment type="caution">
    <text evidence="14">The sequence shown here is derived from an EMBL/GenBank/DDBJ whole genome shotgun (WGS) entry which is preliminary data.</text>
</comment>
<dbReference type="FunFam" id="3.30.1360.60:FF:000001">
    <property type="entry name" value="PTS system glucose-specific IIBC component PtsG"/>
    <property type="match status" value="1"/>
</dbReference>
<dbReference type="STRING" id="1423790.BN53_01330"/>
<dbReference type="PROSITE" id="PS01035">
    <property type="entry name" value="PTS_EIIB_TYPE_1_CYS"/>
    <property type="match status" value="1"/>
</dbReference>
<evidence type="ECO:0000256" key="7">
    <source>
        <dbReference type="ARBA" id="ARBA00022692"/>
    </source>
</evidence>
<feature type="active site" description="Phosphocysteine intermediate; for EIIB activity" evidence="11">
    <location>
        <position position="26"/>
    </location>
</feature>
<dbReference type="GO" id="GO:0016301">
    <property type="term" value="F:kinase activity"/>
    <property type="evidence" value="ECO:0007669"/>
    <property type="project" value="UniProtKB-KW"/>
</dbReference>
<dbReference type="Gene3D" id="3.30.1360.60">
    <property type="entry name" value="Glucose permease domain IIB"/>
    <property type="match status" value="1"/>
</dbReference>
<evidence type="ECO:0000256" key="3">
    <source>
        <dbReference type="ARBA" id="ARBA00022475"/>
    </source>
</evidence>
<dbReference type="InterPro" id="IPR018113">
    <property type="entry name" value="PTrfase_EIIB_Cys"/>
</dbReference>
<accession>I7IYW3</accession>
<dbReference type="Pfam" id="PF02378">
    <property type="entry name" value="PTS_EIIC"/>
    <property type="match status" value="1"/>
</dbReference>
<dbReference type="CDD" id="cd00212">
    <property type="entry name" value="PTS_IIB_glc"/>
    <property type="match status" value="1"/>
</dbReference>
<keyword evidence="3" id="KW-1003">Cell membrane</keyword>
<dbReference type="GO" id="GO:0008982">
    <property type="term" value="F:protein-N(PI)-phosphohistidine-sugar phosphotransferase activity"/>
    <property type="evidence" value="ECO:0007669"/>
    <property type="project" value="InterPro"/>
</dbReference>
<keyword evidence="7 12" id="KW-0812">Transmembrane</keyword>
<evidence type="ECO:0000313" key="14">
    <source>
        <dbReference type="EMBL" id="CCI84752.1"/>
    </source>
</evidence>
<dbReference type="GO" id="GO:0090589">
    <property type="term" value="F:protein-phosphocysteine-trehalose phosphotransferase system transporter activity"/>
    <property type="evidence" value="ECO:0007669"/>
    <property type="project" value="TreeGrafter"/>
</dbReference>
<feature type="transmembrane region" description="Helical" evidence="12">
    <location>
        <begin position="122"/>
        <end position="143"/>
    </location>
</feature>
<evidence type="ECO:0000256" key="2">
    <source>
        <dbReference type="ARBA" id="ARBA00022448"/>
    </source>
</evidence>
<keyword evidence="5" id="KW-0808">Transferase</keyword>
<dbReference type="eggNOG" id="COG1264">
    <property type="taxonomic scope" value="Bacteria"/>
</dbReference>
<dbReference type="RefSeq" id="WP_009559308.1">
    <property type="nucleotide sequence ID" value="NZ_AYZN01000011.1"/>
</dbReference>
<dbReference type="GO" id="GO:0009401">
    <property type="term" value="P:phosphoenolpyruvate-dependent sugar phosphotransferase system"/>
    <property type="evidence" value="ECO:0007669"/>
    <property type="project" value="UniProtKB-KW"/>
</dbReference>
<dbReference type="AlphaFoldDB" id="I7IYW3"/>
<keyword evidence="4" id="KW-0762">Sugar transport</keyword>
<dbReference type="EMBL" id="CAKD01000010">
    <property type="protein sequence ID" value="CCI84752.1"/>
    <property type="molecule type" value="Genomic_DNA"/>
</dbReference>
<dbReference type="SUPFAM" id="SSF55604">
    <property type="entry name" value="Glucose permease domain IIB"/>
    <property type="match status" value="1"/>
</dbReference>
<evidence type="ECO:0000256" key="8">
    <source>
        <dbReference type="ARBA" id="ARBA00022777"/>
    </source>
</evidence>
<dbReference type="InterPro" id="IPR003352">
    <property type="entry name" value="PTS_EIIC"/>
</dbReference>
<keyword evidence="2" id="KW-0813">Transport</keyword>
<gene>
    <name evidence="14" type="ORF">BN53_01330</name>
</gene>
<keyword evidence="8" id="KW-0418">Kinase</keyword>
<keyword evidence="15" id="KW-1185">Reference proteome</keyword>
<evidence type="ECO:0000256" key="9">
    <source>
        <dbReference type="ARBA" id="ARBA00022989"/>
    </source>
</evidence>
<reference evidence="14 15" key="1">
    <citation type="submission" date="2012-06" db="EMBL/GenBank/DDBJ databases">
        <title>Draft Genome Sequence of Lactobacillus pasteurii CRBIP 24.76T.</title>
        <authorList>
            <person name="Cousin S."/>
            <person name="Bouchier C."/>
            <person name="Loux V."/>
            <person name="Ma L."/>
            <person name="Creno S."/>
            <person name="Bizet C."/>
            <person name="Clermont D."/>
        </authorList>
    </citation>
    <scope>NUCLEOTIDE SEQUENCE [LARGE SCALE GENOMIC DNA]</scope>
    <source>
        <strain evidence="15">CRBIP 24.76T</strain>
    </source>
</reference>
<dbReference type="PATRIC" id="fig|1423790.3.peg.689"/>
<evidence type="ECO:0000256" key="5">
    <source>
        <dbReference type="ARBA" id="ARBA00022679"/>
    </source>
</evidence>
<dbReference type="PANTHER" id="PTHR30175:SF1">
    <property type="entry name" value="PTS SYSTEM ARBUTIN-, CELLOBIOSE-, AND SALICIN-SPECIFIC EIIBC COMPONENT-RELATED"/>
    <property type="match status" value="1"/>
</dbReference>
<evidence type="ECO:0000256" key="4">
    <source>
        <dbReference type="ARBA" id="ARBA00022597"/>
    </source>
</evidence>
<feature type="transmembrane region" description="Helical" evidence="12">
    <location>
        <begin position="155"/>
        <end position="176"/>
    </location>
</feature>
<dbReference type="GO" id="GO:0005886">
    <property type="term" value="C:plasma membrane"/>
    <property type="evidence" value="ECO:0007669"/>
    <property type="project" value="UniProtKB-SubCell"/>
</dbReference>
<proteinExistence type="predicted"/>
<comment type="subcellular location">
    <subcellularLocation>
        <location evidence="1">Cell membrane</location>
        <topology evidence="1">Multi-pass membrane protein</topology>
    </subcellularLocation>
</comment>
<evidence type="ECO:0000313" key="15">
    <source>
        <dbReference type="Proteomes" id="UP000009311"/>
    </source>
</evidence>
<evidence type="ECO:0000256" key="10">
    <source>
        <dbReference type="ARBA" id="ARBA00023136"/>
    </source>
</evidence>
<dbReference type="InterPro" id="IPR001996">
    <property type="entry name" value="PTS_IIB_1"/>
</dbReference>
<dbReference type="InterPro" id="IPR050558">
    <property type="entry name" value="PTS_Sugar-Specific_Components"/>
</dbReference>
<keyword evidence="9 12" id="KW-1133">Transmembrane helix</keyword>
<evidence type="ECO:0000256" key="11">
    <source>
        <dbReference type="PROSITE-ProRule" id="PRU00421"/>
    </source>
</evidence>
<feature type="domain" description="PTS EIIB type-1" evidence="13">
    <location>
        <begin position="4"/>
        <end position="86"/>
    </location>
</feature>
<sequence length="225" mass="24242">MDYNKLAKDIVAGVGGKDNIDSVAHCMTRLRFSLKDVSKVNKDQLEDISEVLGQVYAGGQYMVILGPNLLPTYEATVKNFDLKTGPAVDENLDGNLANKEKLTWKNAGSKLLSFIQASVTPMIPGLVAGGMFKVVLILIVNFVDPNFAKTTDYTILSMIGDAPFFFMPIMVAYGAATKLGATPGYAMMATASLIYPTFHDMVTQLAAKPGSVSMTLFGMPVKILN</sequence>
<dbReference type="PROSITE" id="PS51098">
    <property type="entry name" value="PTS_EIIB_TYPE_1"/>
    <property type="match status" value="1"/>
</dbReference>
<dbReference type="eggNOG" id="COG1263">
    <property type="taxonomic scope" value="Bacteria"/>
</dbReference>
<protein>
    <recommendedName>
        <fullName evidence="13">PTS EIIB type-1 domain-containing protein</fullName>
    </recommendedName>
</protein>
<keyword evidence="6" id="KW-0598">Phosphotransferase system</keyword>
<name>I7IYW3_9LACO</name>
<evidence type="ECO:0000256" key="6">
    <source>
        <dbReference type="ARBA" id="ARBA00022683"/>
    </source>
</evidence>
<dbReference type="OrthoDB" id="9769191at2"/>
<organism evidence="14 15">
    <name type="scientific">Lactobacillus pasteurii DSM 23907 = CRBIP 24.76</name>
    <dbReference type="NCBI Taxonomy" id="1423790"/>
    <lineage>
        <taxon>Bacteria</taxon>
        <taxon>Bacillati</taxon>
        <taxon>Bacillota</taxon>
        <taxon>Bacilli</taxon>
        <taxon>Lactobacillales</taxon>
        <taxon>Lactobacillaceae</taxon>
        <taxon>Lactobacillus</taxon>
    </lineage>
</organism>
<keyword evidence="10 12" id="KW-0472">Membrane</keyword>
<dbReference type="Proteomes" id="UP000009311">
    <property type="component" value="Unassembled WGS sequence"/>
</dbReference>
<dbReference type="GO" id="GO:0015771">
    <property type="term" value="P:trehalose transport"/>
    <property type="evidence" value="ECO:0007669"/>
    <property type="project" value="TreeGrafter"/>
</dbReference>